<dbReference type="PANTHER" id="PTHR31919">
    <property type="entry name" value="ZINC FINGERS AND HOMEOBOXES PROTEIN 1, ISOFORM 2"/>
    <property type="match status" value="1"/>
</dbReference>
<dbReference type="Proteomes" id="UP000515152">
    <property type="component" value="Unplaced"/>
</dbReference>
<gene>
    <name evidence="3" type="primary">zgc:101716</name>
</gene>
<accession>A0A8M1KDG4</accession>
<dbReference type="RefSeq" id="XP_042560333.1">
    <property type="nucleotide sequence ID" value="XM_042704399.1"/>
</dbReference>
<sequence>MEILGSNFDDSVFAETRNRVSVVLPSYNAKFCEAQWFCEDADTDDMLEKQKVYKFRADLAYRRKQYQTALSDYTTCLSLIPVGGNMAIKRDVLEGMARCSCQLGRPEQAQELTEKLRKEASNTCQLSCVLAMELSIAESLGNGRAAVGLMQQLCSLHPFNPWHWLKLAAVCHARLDSLGATASPGASSADPVTGPLRSEEETGPMEPQREKRELWLKACMGFIRTRLLVAILRIQQSSFVLQTSERAVLEADEALLRLEPSERTVQVIEEVMSEDLNPETMREENHDGESLVGLSVKDFEEHWWDGLVCAGLLKEEEGPGSGTEDRTQEAR</sequence>
<evidence type="ECO:0000313" key="2">
    <source>
        <dbReference type="Proteomes" id="UP000515152"/>
    </source>
</evidence>
<dbReference type="OrthoDB" id="6334002at2759"/>
<dbReference type="Pfam" id="PF17826">
    <property type="entry name" value="DUF5588"/>
    <property type="match status" value="2"/>
</dbReference>
<dbReference type="KEGG" id="char:122129482"/>
<protein>
    <submittedName>
        <fullName evidence="3">Uncharacterized protein C8orf76 homolog</fullName>
    </submittedName>
</protein>
<dbReference type="AlphaFoldDB" id="A0A8M1KDG4"/>
<dbReference type="GeneID" id="122129482"/>
<dbReference type="CTD" id="103183208"/>
<dbReference type="PANTHER" id="PTHR31919:SF1">
    <property type="entry name" value="ZINC FINGERS AND HOMEOBOXES PROTEIN 1, ISOFORM 2"/>
    <property type="match status" value="1"/>
</dbReference>
<reference evidence="3" key="1">
    <citation type="submission" date="2025-08" db="UniProtKB">
        <authorList>
            <consortium name="RefSeq"/>
        </authorList>
    </citation>
    <scope>IDENTIFICATION</scope>
</reference>
<keyword evidence="2" id="KW-1185">Reference proteome</keyword>
<dbReference type="InterPro" id="IPR041404">
    <property type="entry name" value="DUF5588"/>
</dbReference>
<feature type="region of interest" description="Disordered" evidence="1">
    <location>
        <begin position="181"/>
        <end position="209"/>
    </location>
</feature>
<organism evidence="2 3">
    <name type="scientific">Clupea harengus</name>
    <name type="common">Atlantic herring</name>
    <dbReference type="NCBI Taxonomy" id="7950"/>
    <lineage>
        <taxon>Eukaryota</taxon>
        <taxon>Metazoa</taxon>
        <taxon>Chordata</taxon>
        <taxon>Craniata</taxon>
        <taxon>Vertebrata</taxon>
        <taxon>Euteleostomi</taxon>
        <taxon>Actinopterygii</taxon>
        <taxon>Neopterygii</taxon>
        <taxon>Teleostei</taxon>
        <taxon>Clupei</taxon>
        <taxon>Clupeiformes</taxon>
        <taxon>Clupeoidei</taxon>
        <taxon>Clupeidae</taxon>
        <taxon>Clupea</taxon>
    </lineage>
</organism>
<evidence type="ECO:0000256" key="1">
    <source>
        <dbReference type="SAM" id="MobiDB-lite"/>
    </source>
</evidence>
<name>A0A8M1KDG4_CLUHA</name>
<proteinExistence type="predicted"/>
<evidence type="ECO:0000313" key="3">
    <source>
        <dbReference type="RefSeq" id="XP_042560333.1"/>
    </source>
</evidence>